<keyword evidence="2" id="KW-1185">Reference proteome</keyword>
<dbReference type="Proteomes" id="UP000325440">
    <property type="component" value="Unassembled WGS sequence"/>
</dbReference>
<gene>
    <name evidence="1" type="ORF">CINCED_3A014288</name>
</gene>
<dbReference type="InterPro" id="IPR001888">
    <property type="entry name" value="Transposase_1"/>
</dbReference>
<dbReference type="GO" id="GO:0003676">
    <property type="term" value="F:nucleic acid binding"/>
    <property type="evidence" value="ECO:0007669"/>
    <property type="project" value="InterPro"/>
</dbReference>
<name>A0A5E4N5X2_9HEMI</name>
<protein>
    <submittedName>
        <fullName evidence="1">Transposase, type 1</fullName>
    </submittedName>
</protein>
<proteinExistence type="predicted"/>
<dbReference type="EMBL" id="CABPRJ010001537">
    <property type="protein sequence ID" value="VVC38983.1"/>
    <property type="molecule type" value="Genomic_DNA"/>
</dbReference>
<organism evidence="1 2">
    <name type="scientific">Cinara cedri</name>
    <dbReference type="NCBI Taxonomy" id="506608"/>
    <lineage>
        <taxon>Eukaryota</taxon>
        <taxon>Metazoa</taxon>
        <taxon>Ecdysozoa</taxon>
        <taxon>Arthropoda</taxon>
        <taxon>Hexapoda</taxon>
        <taxon>Insecta</taxon>
        <taxon>Pterygota</taxon>
        <taxon>Neoptera</taxon>
        <taxon>Paraneoptera</taxon>
        <taxon>Hemiptera</taxon>
        <taxon>Sternorrhyncha</taxon>
        <taxon>Aphidomorpha</taxon>
        <taxon>Aphidoidea</taxon>
        <taxon>Aphididae</taxon>
        <taxon>Lachninae</taxon>
        <taxon>Cinara</taxon>
    </lineage>
</organism>
<sequence length="127" mass="14624">MLIAFFVSKGLIHCEFVSNGQTVNAKFYLEVMKRLMPRIHRIRPEYRLPGSWTLLQDNAPANTATLLTRFYAENKIIVLSHSPYSPDLAPADYFLFPKLKLKIKGHFFDDIPAVQRACTKHKGNFVK</sequence>
<dbReference type="Pfam" id="PF01359">
    <property type="entry name" value="Transposase_1"/>
    <property type="match status" value="1"/>
</dbReference>
<evidence type="ECO:0000313" key="2">
    <source>
        <dbReference type="Proteomes" id="UP000325440"/>
    </source>
</evidence>
<evidence type="ECO:0000313" key="1">
    <source>
        <dbReference type="EMBL" id="VVC38983.1"/>
    </source>
</evidence>
<dbReference type="InterPro" id="IPR052709">
    <property type="entry name" value="Transposase-MT_Hybrid"/>
</dbReference>
<dbReference type="PANTHER" id="PTHR46060:SF1">
    <property type="entry name" value="MARINER MOS1 TRANSPOSASE-LIKE PROTEIN"/>
    <property type="match status" value="1"/>
</dbReference>
<dbReference type="OrthoDB" id="10017160at2759"/>
<reference evidence="1 2" key="1">
    <citation type="submission" date="2019-08" db="EMBL/GenBank/DDBJ databases">
        <authorList>
            <person name="Alioto T."/>
            <person name="Alioto T."/>
            <person name="Gomez Garrido J."/>
        </authorList>
    </citation>
    <scope>NUCLEOTIDE SEQUENCE [LARGE SCALE GENOMIC DNA]</scope>
</reference>
<dbReference type="Gene3D" id="3.30.420.10">
    <property type="entry name" value="Ribonuclease H-like superfamily/Ribonuclease H"/>
    <property type="match status" value="1"/>
</dbReference>
<accession>A0A5E4N5X2</accession>
<dbReference type="AlphaFoldDB" id="A0A5E4N5X2"/>
<dbReference type="PANTHER" id="PTHR46060">
    <property type="entry name" value="MARINER MOS1 TRANSPOSASE-LIKE PROTEIN"/>
    <property type="match status" value="1"/>
</dbReference>
<dbReference type="InterPro" id="IPR036397">
    <property type="entry name" value="RNaseH_sf"/>
</dbReference>